<dbReference type="Proteomes" id="UP000320244">
    <property type="component" value="Unassembled WGS sequence"/>
</dbReference>
<accession>A0A563DS67</accession>
<comment type="caution">
    <text evidence="2">The sequence shown here is derived from an EMBL/GenBank/DDBJ whole genome shotgun (WGS) entry which is preliminary data.</text>
</comment>
<keyword evidence="1" id="KW-0472">Membrane</keyword>
<evidence type="ECO:0000313" key="3">
    <source>
        <dbReference type="Proteomes" id="UP000320244"/>
    </source>
</evidence>
<feature type="transmembrane region" description="Helical" evidence="1">
    <location>
        <begin position="209"/>
        <end position="228"/>
    </location>
</feature>
<dbReference type="AlphaFoldDB" id="A0A563DS67"/>
<reference evidence="2 3" key="2">
    <citation type="submission" date="2019-08" db="EMBL/GenBank/DDBJ databases">
        <title>Jejuicoccus antrihumi gen. nov., sp. nov., a new member of the family Dermacoccaceae isolated from a cave.</title>
        <authorList>
            <person name="Schumann P."/>
            <person name="Kim I.S."/>
        </authorList>
    </citation>
    <scope>NUCLEOTIDE SEQUENCE [LARGE SCALE GENOMIC DNA]</scope>
    <source>
        <strain evidence="2 3">C5-26</strain>
    </source>
</reference>
<organism evidence="2 3">
    <name type="scientific">Leekyejoonella antrihumi</name>
    <dbReference type="NCBI Taxonomy" id="1660198"/>
    <lineage>
        <taxon>Bacteria</taxon>
        <taxon>Bacillati</taxon>
        <taxon>Actinomycetota</taxon>
        <taxon>Actinomycetes</taxon>
        <taxon>Micrococcales</taxon>
        <taxon>Dermacoccaceae</taxon>
        <taxon>Leekyejoonella</taxon>
    </lineage>
</organism>
<dbReference type="OrthoDB" id="9863501at2"/>
<evidence type="ECO:0000313" key="2">
    <source>
        <dbReference type="EMBL" id="TWP32823.1"/>
    </source>
</evidence>
<gene>
    <name evidence="2" type="ORF">FGL98_23280</name>
</gene>
<dbReference type="RefSeq" id="WP_146321002.1">
    <property type="nucleotide sequence ID" value="NZ_VCQV01000057.1"/>
</dbReference>
<feature type="transmembrane region" description="Helical" evidence="1">
    <location>
        <begin position="12"/>
        <end position="30"/>
    </location>
</feature>
<keyword evidence="1" id="KW-1133">Transmembrane helix</keyword>
<feature type="transmembrane region" description="Helical" evidence="1">
    <location>
        <begin position="50"/>
        <end position="71"/>
    </location>
</feature>
<proteinExistence type="predicted"/>
<feature type="transmembrane region" description="Helical" evidence="1">
    <location>
        <begin position="279"/>
        <end position="299"/>
    </location>
</feature>
<dbReference type="EMBL" id="VCQV01000057">
    <property type="protein sequence ID" value="TWP32823.1"/>
    <property type="molecule type" value="Genomic_DNA"/>
</dbReference>
<sequence length="303" mass="31738">MSLSWQNEPVWMLVATALAAATGTAVLTVGAGHSNADRLYISSTAAKIEIVTTAGLWAAIPSVWIVGLSAFRMVAKRERPVQWDFVTLGVALSLAVAAGAWLAGWYARGSNTGVYLGIWRTSFTYAVATMGAYRCLRAMWSARAAAASISRSSMPSPAGAIAALSQLRSVLVNALVAVGVLVSLGVFAAGAQRQAWEAFSPKNKDAYPAAYVVIMGCAVTLFLMVNFVPPWLGWTSAANAELDARLPSLAPDAAGWQARIGDRTAYAGLLQIPQSARELLSSSVFIVGPLISATISLFIPGGS</sequence>
<keyword evidence="3" id="KW-1185">Reference proteome</keyword>
<feature type="transmembrane region" description="Helical" evidence="1">
    <location>
        <begin position="170"/>
        <end position="189"/>
    </location>
</feature>
<name>A0A563DS67_9MICO</name>
<feature type="transmembrane region" description="Helical" evidence="1">
    <location>
        <begin position="83"/>
        <end position="107"/>
    </location>
</feature>
<evidence type="ECO:0000256" key="1">
    <source>
        <dbReference type="SAM" id="Phobius"/>
    </source>
</evidence>
<protein>
    <submittedName>
        <fullName evidence="2">Uncharacterized protein</fullName>
    </submittedName>
</protein>
<keyword evidence="1" id="KW-0812">Transmembrane</keyword>
<reference evidence="2 3" key="1">
    <citation type="submission" date="2019-05" db="EMBL/GenBank/DDBJ databases">
        <authorList>
            <person name="Lee S.D."/>
        </authorList>
    </citation>
    <scope>NUCLEOTIDE SEQUENCE [LARGE SCALE GENOMIC DNA]</scope>
    <source>
        <strain evidence="2 3">C5-26</strain>
    </source>
</reference>